<proteinExistence type="predicted"/>
<dbReference type="RefSeq" id="XP_053026522.1">
    <property type="nucleotide sequence ID" value="XM_053162557.1"/>
</dbReference>
<dbReference type="EMBL" id="CP110433">
    <property type="protein sequence ID" value="WAQ90967.1"/>
    <property type="molecule type" value="Genomic_DNA"/>
</dbReference>
<feature type="compositionally biased region" description="Low complexity" evidence="1">
    <location>
        <begin position="199"/>
        <end position="233"/>
    </location>
</feature>
<feature type="region of interest" description="Disordered" evidence="1">
    <location>
        <begin position="1"/>
        <end position="85"/>
    </location>
</feature>
<accession>A0ABY7D2Q3</accession>
<gene>
    <name evidence="2" type="ORF">PtA15_13A367</name>
</gene>
<keyword evidence="3" id="KW-1185">Reference proteome</keyword>
<name>A0ABY7D2Q3_9BASI</name>
<protein>
    <submittedName>
        <fullName evidence="2">Uncharacterized protein</fullName>
    </submittedName>
</protein>
<dbReference type="GeneID" id="77803452"/>
<feature type="region of interest" description="Disordered" evidence="1">
    <location>
        <begin position="124"/>
        <end position="169"/>
    </location>
</feature>
<sequence>MSAPAEQHHPSRPSSNEHQEGREMDEDHQPPSPSSGQPAQLEPGYLNDLPSLTPSKPPAQASLLPPSLVSLSEPAPPRNPRMARKRSLSALVALRYRGGKGDAEIGDEERGLLALDLDTYINSGEPEIPETRALPPTALFPTLSTGMAPPEKPGRGLMEARKTTSPASPALTIELLPDAALLLPTPRAEWPFGGGTGPGKTSRGFIPGRPLNLLSPTTPTPTSSSISSPNGPLALGSDPAS</sequence>
<evidence type="ECO:0000313" key="2">
    <source>
        <dbReference type="EMBL" id="WAQ90967.1"/>
    </source>
</evidence>
<feature type="compositionally biased region" description="Basic and acidic residues" evidence="1">
    <location>
        <begin position="152"/>
        <end position="162"/>
    </location>
</feature>
<feature type="region of interest" description="Disordered" evidence="1">
    <location>
        <begin position="190"/>
        <end position="241"/>
    </location>
</feature>
<evidence type="ECO:0000256" key="1">
    <source>
        <dbReference type="SAM" id="MobiDB-lite"/>
    </source>
</evidence>
<feature type="compositionally biased region" description="Basic and acidic residues" evidence="1">
    <location>
        <begin position="15"/>
        <end position="29"/>
    </location>
</feature>
<dbReference type="Proteomes" id="UP001164743">
    <property type="component" value="Chromosome 13A"/>
</dbReference>
<feature type="compositionally biased region" description="Low complexity" evidence="1">
    <location>
        <begin position="58"/>
        <end position="73"/>
    </location>
</feature>
<evidence type="ECO:0000313" key="3">
    <source>
        <dbReference type="Proteomes" id="UP001164743"/>
    </source>
</evidence>
<reference evidence="2" key="1">
    <citation type="submission" date="2022-10" db="EMBL/GenBank/DDBJ databases">
        <title>Puccinia triticina Genome sequencing and assembly.</title>
        <authorList>
            <person name="Li C."/>
        </authorList>
    </citation>
    <scope>NUCLEOTIDE SEQUENCE</scope>
    <source>
        <strain evidence="2">Pt15</strain>
    </source>
</reference>
<organism evidence="2 3">
    <name type="scientific">Puccinia triticina</name>
    <dbReference type="NCBI Taxonomy" id="208348"/>
    <lineage>
        <taxon>Eukaryota</taxon>
        <taxon>Fungi</taxon>
        <taxon>Dikarya</taxon>
        <taxon>Basidiomycota</taxon>
        <taxon>Pucciniomycotina</taxon>
        <taxon>Pucciniomycetes</taxon>
        <taxon>Pucciniales</taxon>
        <taxon>Pucciniaceae</taxon>
        <taxon>Puccinia</taxon>
    </lineage>
</organism>